<protein>
    <submittedName>
        <fullName evidence="1">Uncharacterized protein</fullName>
    </submittedName>
</protein>
<evidence type="ECO:0000313" key="1">
    <source>
        <dbReference type="EMBL" id="DAE26253.1"/>
    </source>
</evidence>
<proteinExistence type="predicted"/>
<sequence length="101" mass="11301">MSSMVQGDAYSLAVTVKNNGQAVEIDDIEKIEMTLLYLQKYYPGQITYADGKFYFPLAQEETFRLPKVCPMQIRVKFKSGDVLGSEKKQIDVSAALSKAVL</sequence>
<organism evidence="1">
    <name type="scientific">Siphoviridae sp. ctcMb1</name>
    <dbReference type="NCBI Taxonomy" id="2827276"/>
    <lineage>
        <taxon>Viruses</taxon>
        <taxon>Duplodnaviria</taxon>
        <taxon>Heunggongvirae</taxon>
        <taxon>Uroviricota</taxon>
        <taxon>Caudoviricetes</taxon>
    </lineage>
</organism>
<reference evidence="1" key="1">
    <citation type="journal article" date="2021" name="Proc. Natl. Acad. Sci. U.S.A.">
        <title>A Catalog of Tens of Thousands of Viruses from Human Metagenomes Reveals Hidden Associations with Chronic Diseases.</title>
        <authorList>
            <person name="Tisza M.J."/>
            <person name="Buck C.B."/>
        </authorList>
    </citation>
    <scope>NUCLEOTIDE SEQUENCE</scope>
    <source>
        <strain evidence="1">CtcMb1</strain>
    </source>
</reference>
<name>A0A8S5R5J0_9CAUD</name>
<dbReference type="EMBL" id="BK015811">
    <property type="protein sequence ID" value="DAE26253.1"/>
    <property type="molecule type" value="Genomic_DNA"/>
</dbReference>
<accession>A0A8S5R5J0</accession>